<comment type="subcellular location">
    <subcellularLocation>
        <location evidence="1 10">Cell outer membrane</location>
        <topology evidence="1 10">Multi-pass membrane protein</topology>
    </subcellularLocation>
</comment>
<keyword evidence="3 10" id="KW-0813">Transport</keyword>
<evidence type="ECO:0000256" key="1">
    <source>
        <dbReference type="ARBA" id="ARBA00004571"/>
    </source>
</evidence>
<keyword evidence="4 10" id="KW-1134">Transmembrane beta strand</keyword>
<gene>
    <name evidence="15" type="ORF">ACG0Z6_00295</name>
</gene>
<proteinExistence type="inferred from homology"/>
<organism evidence="15 16">
    <name type="scientific">Roseateles rivi</name>
    <dbReference type="NCBI Taxonomy" id="3299028"/>
    <lineage>
        <taxon>Bacteria</taxon>
        <taxon>Pseudomonadati</taxon>
        <taxon>Pseudomonadota</taxon>
        <taxon>Betaproteobacteria</taxon>
        <taxon>Burkholderiales</taxon>
        <taxon>Sphaerotilaceae</taxon>
        <taxon>Roseateles</taxon>
    </lineage>
</organism>
<evidence type="ECO:0000256" key="3">
    <source>
        <dbReference type="ARBA" id="ARBA00022448"/>
    </source>
</evidence>
<evidence type="ECO:0000313" key="16">
    <source>
        <dbReference type="Proteomes" id="UP001606099"/>
    </source>
</evidence>
<evidence type="ECO:0000256" key="9">
    <source>
        <dbReference type="ARBA" id="ARBA00023237"/>
    </source>
</evidence>
<evidence type="ECO:0000256" key="7">
    <source>
        <dbReference type="ARBA" id="ARBA00023136"/>
    </source>
</evidence>
<feature type="domain" description="TonB-dependent receptor-like beta-barrel" evidence="13">
    <location>
        <begin position="431"/>
        <end position="947"/>
    </location>
</feature>
<dbReference type="InterPro" id="IPR000531">
    <property type="entry name" value="Beta-barrel_TonB"/>
</dbReference>
<name>A0ABW7FQS4_9BURK</name>
<dbReference type="InterPro" id="IPR036942">
    <property type="entry name" value="Beta-barrel_TonB_sf"/>
</dbReference>
<dbReference type="RefSeq" id="WP_394457733.1">
    <property type="nucleotide sequence ID" value="NZ_JBIGHZ010000001.1"/>
</dbReference>
<evidence type="ECO:0000259" key="13">
    <source>
        <dbReference type="Pfam" id="PF00593"/>
    </source>
</evidence>
<protein>
    <submittedName>
        <fullName evidence="15">TonB-dependent receptor plug domain-containing protein</fullName>
    </submittedName>
</protein>
<evidence type="ECO:0000256" key="5">
    <source>
        <dbReference type="ARBA" id="ARBA00022692"/>
    </source>
</evidence>
<dbReference type="InterPro" id="IPR012910">
    <property type="entry name" value="Plug_dom"/>
</dbReference>
<dbReference type="Pfam" id="PF07715">
    <property type="entry name" value="Plug"/>
    <property type="match status" value="1"/>
</dbReference>
<dbReference type="SUPFAM" id="SSF56935">
    <property type="entry name" value="Porins"/>
    <property type="match status" value="1"/>
</dbReference>
<dbReference type="Gene3D" id="2.170.130.10">
    <property type="entry name" value="TonB-dependent receptor, plug domain"/>
    <property type="match status" value="1"/>
</dbReference>
<evidence type="ECO:0000256" key="10">
    <source>
        <dbReference type="PROSITE-ProRule" id="PRU01360"/>
    </source>
</evidence>
<comment type="similarity">
    <text evidence="2 10 11">Belongs to the TonB-dependent receptor family.</text>
</comment>
<comment type="caution">
    <text evidence="15">The sequence shown here is derived from an EMBL/GenBank/DDBJ whole genome shotgun (WGS) entry which is preliminary data.</text>
</comment>
<dbReference type="Pfam" id="PF00593">
    <property type="entry name" value="TonB_dep_Rec_b-barrel"/>
    <property type="match status" value="1"/>
</dbReference>
<keyword evidence="6 11" id="KW-0798">TonB box</keyword>
<evidence type="ECO:0000256" key="11">
    <source>
        <dbReference type="RuleBase" id="RU003357"/>
    </source>
</evidence>
<dbReference type="PANTHER" id="PTHR47234:SF1">
    <property type="entry name" value="TONB-DEPENDENT RECEPTOR"/>
    <property type="match status" value="1"/>
</dbReference>
<dbReference type="Gene3D" id="2.40.170.20">
    <property type="entry name" value="TonB-dependent receptor, beta-barrel domain"/>
    <property type="match status" value="1"/>
</dbReference>
<keyword evidence="7 10" id="KW-0472">Membrane</keyword>
<evidence type="ECO:0000259" key="14">
    <source>
        <dbReference type="Pfam" id="PF07715"/>
    </source>
</evidence>
<dbReference type="InterPro" id="IPR039426">
    <property type="entry name" value="TonB-dep_rcpt-like"/>
</dbReference>
<keyword evidence="16" id="KW-1185">Reference proteome</keyword>
<keyword evidence="9 10" id="KW-0998">Cell outer membrane</keyword>
<evidence type="ECO:0000313" key="15">
    <source>
        <dbReference type="EMBL" id="MFG6446672.1"/>
    </source>
</evidence>
<keyword evidence="12" id="KW-0732">Signal</keyword>
<evidence type="ECO:0000256" key="12">
    <source>
        <dbReference type="SAM" id="SignalP"/>
    </source>
</evidence>
<feature type="signal peptide" evidence="12">
    <location>
        <begin position="1"/>
        <end position="21"/>
    </location>
</feature>
<evidence type="ECO:0000256" key="4">
    <source>
        <dbReference type="ARBA" id="ARBA00022452"/>
    </source>
</evidence>
<dbReference type="EMBL" id="JBIGHZ010000001">
    <property type="protein sequence ID" value="MFG6446672.1"/>
    <property type="molecule type" value="Genomic_DNA"/>
</dbReference>
<dbReference type="InterPro" id="IPR037066">
    <property type="entry name" value="Plug_dom_sf"/>
</dbReference>
<keyword evidence="8 15" id="KW-0675">Receptor</keyword>
<feature type="chain" id="PRO_5045420185" evidence="12">
    <location>
        <begin position="22"/>
        <end position="985"/>
    </location>
</feature>
<feature type="domain" description="TonB-dependent receptor plug" evidence="14">
    <location>
        <begin position="47"/>
        <end position="166"/>
    </location>
</feature>
<keyword evidence="5 10" id="KW-0812">Transmembrane</keyword>
<evidence type="ECO:0000256" key="8">
    <source>
        <dbReference type="ARBA" id="ARBA00023170"/>
    </source>
</evidence>
<evidence type="ECO:0000256" key="2">
    <source>
        <dbReference type="ARBA" id="ARBA00009810"/>
    </source>
</evidence>
<accession>A0ABW7FQS4</accession>
<evidence type="ECO:0000256" key="6">
    <source>
        <dbReference type="ARBA" id="ARBA00023077"/>
    </source>
</evidence>
<sequence length="985" mass="106217">MKHRLHLVALATIVVSMQAQAQSAPVGEPQKLEKVQVTGSLIKRVDRETPSVVQRITSEDIKLSGYASVTEMLRSVSAVDSSSVGDGTGTGFVSGLSTISLRGMGSQGTLTLINGRRIAPAAAVDINFGRGNLINVNTIPKAAIASIEILKDGASSLYGSDAVAGVVNYVLKKEYNGVEGSVEYGAAPDGVGQNKQASMSFGFGNLDTQRFNIFGGFEVSRRDPVMLNELKDRGNLELMNRYLIAGNGSPRFSADSVASPWGNYYKLPTSLSGSTTIDGVKVNNNSTVGVNYLGTLPGCPDDLRVGAGVPKRPEWFSATTGSQPVGMCRFNSDEAAQAISKQDKFGGSLRGTYQVNDDWQVFADLMVARTRTTETFAPQALTTTLGTASNPNVVTWPKLDGTMVRYPTIVLPVGHPDNPTNGKANSQPVQLIYRFADIDRQDIATYDAARFSAGFVGVAAGWDLDSAFIYSRQNSERVRQNQLRASLLKDAIKNQTYRFGQVNDAAAIATVASDAIVEGNASIMSADLRASRPWFDLPGGKAGVAVGAEFRRETLEAAPNEAYQSGDFVGLVANGTSGARNSTALFGELSLPVFKSLELQTALRTERYSDFGNATTGKLGFKWSALPSILAFRGTAATGFRAPSISQISKSYMSSFHSFSQYRVVDPVRCDVTDPKNPVSRTDPPNSRDCNVLGFSSATPNPGSLPTTVAANPNLKPEKSHSFTLGLLFSPFKNADLTLDGWYYKRNNEVRVQRGVDLLADYAADPATWGDKVIRDSDPATWVVDKATGKTIPNSGPILMLVRQYRNFNWTKTAGLDYELNLRLPTEQLGQFTFKVDGTLTKRFDYKILSTDAPTVAVGTTSSDIPKSKVKVTLSWKKNDWSSFVRFNHEDKLKASTTDTCLSSTAANYTLLRDNALCYVTAKQSTDVGLTYRGFKGLTLSASVLNVGNQYGYTLNGPAAPGYYDGGSAGQVGRRYNLVASYEFR</sequence>
<dbReference type="PANTHER" id="PTHR47234">
    <property type="match status" value="1"/>
</dbReference>
<reference evidence="15 16" key="1">
    <citation type="submission" date="2024-08" db="EMBL/GenBank/DDBJ databases">
        <authorList>
            <person name="Lu H."/>
        </authorList>
    </citation>
    <scope>NUCLEOTIDE SEQUENCE [LARGE SCALE GENOMIC DNA]</scope>
    <source>
        <strain evidence="15 16">BYS180W</strain>
    </source>
</reference>
<dbReference type="PROSITE" id="PS52016">
    <property type="entry name" value="TONB_DEPENDENT_REC_3"/>
    <property type="match status" value="1"/>
</dbReference>
<dbReference type="Proteomes" id="UP001606099">
    <property type="component" value="Unassembled WGS sequence"/>
</dbReference>